<reference evidence="2" key="1">
    <citation type="journal article" date="2019" name="Int. J. Syst. Evol. Microbiol.">
        <title>The Global Catalogue of Microorganisms (GCM) 10K type strain sequencing project: providing services to taxonomists for standard genome sequencing and annotation.</title>
        <authorList>
            <consortium name="The Broad Institute Genomics Platform"/>
            <consortium name="The Broad Institute Genome Sequencing Center for Infectious Disease"/>
            <person name="Wu L."/>
            <person name="Ma J."/>
        </authorList>
    </citation>
    <scope>NUCLEOTIDE SEQUENCE [LARGE SCALE GENOMIC DNA]</scope>
    <source>
        <strain evidence="2">CGMCC 4.7645</strain>
    </source>
</reference>
<dbReference type="EMBL" id="JBHUKR010000019">
    <property type="protein sequence ID" value="MFD2420462.1"/>
    <property type="molecule type" value="Genomic_DNA"/>
</dbReference>
<dbReference type="InterPro" id="IPR018988">
    <property type="entry name" value="DUF2000"/>
</dbReference>
<dbReference type="Gene3D" id="3.40.1490.10">
    <property type="entry name" value="Bit1"/>
    <property type="match status" value="1"/>
</dbReference>
<sequence length="155" mass="16060">MPEGIGFAPEEIDQSAPTRAARLKWVVVVDRDLPAGRAVNAAVCVAAATSREVTGLLGDDAVDADGGTHPGLPWAGCTILAADTATLSKIRAKAASSLGTFVADMPAAAQHTRVYADYLGTVKETAADDVEYYAVSIVGPRNRVDKIVGKLPLLS</sequence>
<keyword evidence="2" id="KW-1185">Reference proteome</keyword>
<accession>A0ABW5G0T1</accession>
<name>A0ABW5G0T1_9PSEU</name>
<evidence type="ECO:0000313" key="1">
    <source>
        <dbReference type="EMBL" id="MFD2420462.1"/>
    </source>
</evidence>
<evidence type="ECO:0000313" key="2">
    <source>
        <dbReference type="Proteomes" id="UP001597417"/>
    </source>
</evidence>
<organism evidence="1 2">
    <name type="scientific">Amycolatopsis pigmentata</name>
    <dbReference type="NCBI Taxonomy" id="450801"/>
    <lineage>
        <taxon>Bacteria</taxon>
        <taxon>Bacillati</taxon>
        <taxon>Actinomycetota</taxon>
        <taxon>Actinomycetes</taxon>
        <taxon>Pseudonocardiales</taxon>
        <taxon>Pseudonocardiaceae</taxon>
        <taxon>Amycolatopsis</taxon>
    </lineage>
</organism>
<dbReference type="Pfam" id="PF09391">
    <property type="entry name" value="DUF2000"/>
    <property type="match status" value="1"/>
</dbReference>
<comment type="caution">
    <text evidence="1">The sequence shown here is derived from an EMBL/GenBank/DDBJ whole genome shotgun (WGS) entry which is preliminary data.</text>
</comment>
<dbReference type="RefSeq" id="WP_378268533.1">
    <property type="nucleotide sequence ID" value="NZ_JBHUKR010000019.1"/>
</dbReference>
<proteinExistence type="predicted"/>
<gene>
    <name evidence="1" type="ORF">ACFSXZ_29450</name>
</gene>
<protein>
    <submittedName>
        <fullName evidence="1">DUF2000 domain-containing protein</fullName>
    </submittedName>
</protein>
<dbReference type="InterPro" id="IPR023476">
    <property type="entry name" value="Pep_tRNA_hydro_II_dom_sf"/>
</dbReference>
<dbReference type="Proteomes" id="UP001597417">
    <property type="component" value="Unassembled WGS sequence"/>
</dbReference>
<dbReference type="SUPFAM" id="SSF102462">
    <property type="entry name" value="Peptidyl-tRNA hydrolase II"/>
    <property type="match status" value="1"/>
</dbReference>